<accession>A0A9D3WJ55</accession>
<dbReference type="AlphaFoldDB" id="A0A9D3WJ55"/>
<sequence length="81" mass="9771">MYNVWRNVFPSIPDERRWQSVSNTLFKLLPDRLFCHKPKGQPMSTWIYDNMDIQENSHQPTLYGWCRHPGHTMSSCPYRKD</sequence>
<dbReference type="EMBL" id="JAIQCV010000001">
    <property type="protein sequence ID" value="KAH1129486.1"/>
    <property type="molecule type" value="Genomic_DNA"/>
</dbReference>
<reference evidence="1 2" key="1">
    <citation type="journal article" date="2021" name="Plant Biotechnol. J.">
        <title>Multi-omics assisted identification of the key and species-specific regulatory components of drought-tolerant mechanisms in Gossypium stocksii.</title>
        <authorList>
            <person name="Yu D."/>
            <person name="Ke L."/>
            <person name="Zhang D."/>
            <person name="Wu Y."/>
            <person name="Sun Y."/>
            <person name="Mei J."/>
            <person name="Sun J."/>
            <person name="Sun Y."/>
        </authorList>
    </citation>
    <scope>NUCLEOTIDE SEQUENCE [LARGE SCALE GENOMIC DNA]</scope>
    <source>
        <strain evidence="2">cv. E1</strain>
        <tissue evidence="1">Leaf</tissue>
    </source>
</reference>
<keyword evidence="2" id="KW-1185">Reference proteome</keyword>
<organism evidence="1 2">
    <name type="scientific">Gossypium stocksii</name>
    <dbReference type="NCBI Taxonomy" id="47602"/>
    <lineage>
        <taxon>Eukaryota</taxon>
        <taxon>Viridiplantae</taxon>
        <taxon>Streptophyta</taxon>
        <taxon>Embryophyta</taxon>
        <taxon>Tracheophyta</taxon>
        <taxon>Spermatophyta</taxon>
        <taxon>Magnoliopsida</taxon>
        <taxon>eudicotyledons</taxon>
        <taxon>Gunneridae</taxon>
        <taxon>Pentapetalae</taxon>
        <taxon>rosids</taxon>
        <taxon>malvids</taxon>
        <taxon>Malvales</taxon>
        <taxon>Malvaceae</taxon>
        <taxon>Malvoideae</taxon>
        <taxon>Gossypium</taxon>
    </lineage>
</organism>
<proteinExistence type="predicted"/>
<evidence type="ECO:0000313" key="2">
    <source>
        <dbReference type="Proteomes" id="UP000828251"/>
    </source>
</evidence>
<protein>
    <submittedName>
        <fullName evidence="1">Uncharacterized protein</fullName>
    </submittedName>
</protein>
<feature type="non-terminal residue" evidence="1">
    <location>
        <position position="81"/>
    </location>
</feature>
<comment type="caution">
    <text evidence="1">The sequence shown here is derived from an EMBL/GenBank/DDBJ whole genome shotgun (WGS) entry which is preliminary data.</text>
</comment>
<name>A0A9D3WJ55_9ROSI</name>
<gene>
    <name evidence="1" type="ORF">J1N35_000864</name>
</gene>
<dbReference type="Proteomes" id="UP000828251">
    <property type="component" value="Unassembled WGS sequence"/>
</dbReference>
<dbReference type="OrthoDB" id="979488at2759"/>
<evidence type="ECO:0000313" key="1">
    <source>
        <dbReference type="EMBL" id="KAH1129486.1"/>
    </source>
</evidence>